<accession>A0A7X3SJV8</accession>
<dbReference type="GO" id="GO:0006633">
    <property type="term" value="P:fatty acid biosynthetic process"/>
    <property type="evidence" value="ECO:0007669"/>
    <property type="project" value="InterPro"/>
</dbReference>
<gene>
    <name evidence="5" type="ORF">GN277_16030</name>
</gene>
<dbReference type="PANTHER" id="PTHR34069:SF2">
    <property type="entry name" value="BETA-KETOACYL-[ACYL-CARRIER-PROTEIN] SYNTHASE III"/>
    <property type="match status" value="1"/>
</dbReference>
<comment type="caution">
    <text evidence="5">The sequence shown here is derived from an EMBL/GenBank/DDBJ whole genome shotgun (WGS) entry which is preliminary data.</text>
</comment>
<evidence type="ECO:0000256" key="1">
    <source>
        <dbReference type="ARBA" id="ARBA00022679"/>
    </source>
</evidence>
<dbReference type="Proteomes" id="UP000460412">
    <property type="component" value="Unassembled WGS sequence"/>
</dbReference>
<dbReference type="RefSeq" id="WP_159751889.1">
    <property type="nucleotide sequence ID" value="NZ_WUQX01000001.1"/>
</dbReference>
<evidence type="ECO:0000259" key="3">
    <source>
        <dbReference type="Pfam" id="PF08541"/>
    </source>
</evidence>
<keyword evidence="6" id="KW-1185">Reference proteome</keyword>
<protein>
    <submittedName>
        <fullName evidence="5">Ketoacyl-ACP synthase III</fullName>
    </submittedName>
</protein>
<dbReference type="CDD" id="cd00830">
    <property type="entry name" value="KAS_III"/>
    <property type="match status" value="1"/>
</dbReference>
<organism evidence="5 6">
    <name type="scientific">Sporofaciens musculi</name>
    <dbReference type="NCBI Taxonomy" id="2681861"/>
    <lineage>
        <taxon>Bacteria</taxon>
        <taxon>Bacillati</taxon>
        <taxon>Bacillota</taxon>
        <taxon>Clostridia</taxon>
        <taxon>Lachnospirales</taxon>
        <taxon>Lachnospiraceae</taxon>
        <taxon>Sporofaciens</taxon>
    </lineage>
</organism>
<dbReference type="PANTHER" id="PTHR34069">
    <property type="entry name" value="3-OXOACYL-[ACYL-CARRIER-PROTEIN] SYNTHASE 3"/>
    <property type="match status" value="1"/>
</dbReference>
<dbReference type="InterPro" id="IPR013747">
    <property type="entry name" value="ACP_syn_III_C"/>
</dbReference>
<dbReference type="Pfam" id="PF08545">
    <property type="entry name" value="ACP_syn_III"/>
    <property type="match status" value="1"/>
</dbReference>
<dbReference type="InterPro" id="IPR013751">
    <property type="entry name" value="ACP_syn_III_N"/>
</dbReference>
<dbReference type="Gene3D" id="3.40.47.10">
    <property type="match status" value="1"/>
</dbReference>
<dbReference type="Pfam" id="PF08541">
    <property type="entry name" value="ACP_syn_III_C"/>
    <property type="match status" value="1"/>
</dbReference>
<dbReference type="InterPro" id="IPR016039">
    <property type="entry name" value="Thiolase-like"/>
</dbReference>
<feature type="domain" description="Beta-ketoacyl-[acyl-carrier-protein] synthase III C-terminal" evidence="3">
    <location>
        <begin position="255"/>
        <end position="340"/>
    </location>
</feature>
<sequence length="367" mass="40454">MQIFHIKGVHIDGVTACVPERKIDNETSLRQLYKEEAKLIMESTGIRTRYLANPGTSSADLCIACAKKLMEGTGTKSEEIGGVVFVTFTPDRLMPFNASLVQERLGLSKEIPAFDISLACSGYAYGLYIASTFVNASGKKVLLLDGDIQSAYMSKYDKSTVPVMADAGTATLISPAADDTEWKFTFYTDGKGREALMIPGGGSASPTKVEDFEYHDFEDGGRRRNIDIYMDGFAIFKFVAMDVSKWLERFLAEIEESAQSIKFFVPHQANMYMIKKLARKLKFAWENTWQSGDAVGNSASATVPVTIAREGANQLDERTEQKILISGFGGGLSASAGVITLDSEAYYEFFQYEGKKNKGEKQNEEIS</sequence>
<name>A0A7X3SJV8_9FIRM</name>
<dbReference type="SUPFAM" id="SSF53901">
    <property type="entry name" value="Thiolase-like"/>
    <property type="match status" value="1"/>
</dbReference>
<dbReference type="EMBL" id="WUQX01000001">
    <property type="protein sequence ID" value="MXP76839.1"/>
    <property type="molecule type" value="Genomic_DNA"/>
</dbReference>
<keyword evidence="2" id="KW-0012">Acyltransferase</keyword>
<feature type="domain" description="Beta-ketoacyl-[acyl-carrier-protein] synthase III N-terminal" evidence="4">
    <location>
        <begin position="114"/>
        <end position="190"/>
    </location>
</feature>
<evidence type="ECO:0000313" key="5">
    <source>
        <dbReference type="EMBL" id="MXP76839.1"/>
    </source>
</evidence>
<dbReference type="GO" id="GO:0044550">
    <property type="term" value="P:secondary metabolite biosynthetic process"/>
    <property type="evidence" value="ECO:0007669"/>
    <property type="project" value="TreeGrafter"/>
</dbReference>
<keyword evidence="1" id="KW-0808">Transferase</keyword>
<evidence type="ECO:0000259" key="4">
    <source>
        <dbReference type="Pfam" id="PF08545"/>
    </source>
</evidence>
<evidence type="ECO:0000256" key="2">
    <source>
        <dbReference type="ARBA" id="ARBA00023315"/>
    </source>
</evidence>
<proteinExistence type="predicted"/>
<dbReference type="GO" id="GO:0004315">
    <property type="term" value="F:3-oxoacyl-[acyl-carrier-protein] synthase activity"/>
    <property type="evidence" value="ECO:0007669"/>
    <property type="project" value="InterPro"/>
</dbReference>
<evidence type="ECO:0000313" key="6">
    <source>
        <dbReference type="Proteomes" id="UP000460412"/>
    </source>
</evidence>
<dbReference type="AlphaFoldDB" id="A0A7X3SJV8"/>
<reference evidence="5 6" key="1">
    <citation type="submission" date="2019-12" db="EMBL/GenBank/DDBJ databases">
        <title>Sporaefaciens musculi gen. nov., sp. nov., a novel bacterium isolated from the caecum of an obese mouse.</title>
        <authorList>
            <person name="Rasmussen T.S."/>
            <person name="Streidl T."/>
            <person name="Hitch T.C.A."/>
            <person name="Wortmann E."/>
            <person name="Deptula P."/>
            <person name="Hansen M."/>
            <person name="Nielsen D.S."/>
            <person name="Clavel T."/>
            <person name="Vogensen F.K."/>
        </authorList>
    </citation>
    <scope>NUCLEOTIDE SEQUENCE [LARGE SCALE GENOMIC DNA]</scope>
    <source>
        <strain evidence="5 6">WCA-9-b2</strain>
    </source>
</reference>